<dbReference type="SUPFAM" id="SSF52540">
    <property type="entry name" value="P-loop containing nucleoside triphosphate hydrolases"/>
    <property type="match status" value="1"/>
</dbReference>
<dbReference type="InterPro" id="IPR008921">
    <property type="entry name" value="DNA_pol3_clamp-load_cplx_C"/>
</dbReference>
<evidence type="ECO:0000256" key="2">
    <source>
        <dbReference type="ARBA" id="ARBA00014363"/>
    </source>
</evidence>
<keyword evidence="6" id="KW-0239">DNA-directed DNA polymerase</keyword>
<proteinExistence type="predicted"/>
<accession>A0A381X366</accession>
<dbReference type="Gene3D" id="3.40.50.300">
    <property type="entry name" value="P-loop containing nucleotide triphosphate hydrolases"/>
    <property type="match status" value="1"/>
</dbReference>
<protein>
    <recommendedName>
        <fullName evidence="2">DNA polymerase III subunit delta'</fullName>
        <ecNumber evidence="1">2.7.7.7</ecNumber>
    </recommendedName>
</protein>
<evidence type="ECO:0000256" key="5">
    <source>
        <dbReference type="ARBA" id="ARBA00022705"/>
    </source>
</evidence>
<feature type="domain" description="DNA polymerase III delta subunit C-terminal" evidence="8">
    <location>
        <begin position="223"/>
        <end position="335"/>
    </location>
</feature>
<dbReference type="InterPro" id="IPR027417">
    <property type="entry name" value="P-loop_NTPase"/>
</dbReference>
<dbReference type="InterPro" id="IPR015199">
    <property type="entry name" value="DNA_pol_III_delta_C"/>
</dbReference>
<sequence>MSFDNILGQDRPKKTLLKALQSGRISNSYLFYGQESVGKKLTAIEVCKSLNCQTLSPIDSCDSCPSCIKIEKRIHPDLFVLEPKKSSPSARDAVLKIDDVRELQKKLLYLPYEGKTKVAIINNAECMNPQAANSFLKTLEEPPTKTLIILIASNPHLLLPTVVSRCQGIRFYPLPNKAIKKIIAQHLETKTGESQPEEVELRSRRSMGQVSQALKEDLLEVSQDREELIRLISVVSFKRMDQVFLWTKTKAKQTERIQLILDELTRILRDAALIKIAPESSLLINKDLTVQLNVLAQQKTISSILGMCEIVQNTKAAIKSNANTQIALENMLIDFCEAA</sequence>
<name>A0A381X366_9ZZZZ</name>
<dbReference type="PANTHER" id="PTHR11669:SF8">
    <property type="entry name" value="DNA POLYMERASE III SUBUNIT DELTA"/>
    <property type="match status" value="1"/>
</dbReference>
<dbReference type="FunFam" id="3.40.50.300:FF:001255">
    <property type="entry name" value="DNA polymerase III subunit delta"/>
    <property type="match status" value="1"/>
</dbReference>
<dbReference type="Pfam" id="PF09115">
    <property type="entry name" value="DNApol3-delta_C"/>
    <property type="match status" value="1"/>
</dbReference>
<dbReference type="SUPFAM" id="SSF48019">
    <property type="entry name" value="post-AAA+ oligomerization domain-like"/>
    <property type="match status" value="1"/>
</dbReference>
<dbReference type="NCBIfam" id="TIGR00678">
    <property type="entry name" value="holB"/>
    <property type="match status" value="1"/>
</dbReference>
<gene>
    <name evidence="9" type="ORF">METZ01_LOCUS112083</name>
</gene>
<reference evidence="9" key="1">
    <citation type="submission" date="2018-05" db="EMBL/GenBank/DDBJ databases">
        <authorList>
            <person name="Lanie J.A."/>
            <person name="Ng W.-L."/>
            <person name="Kazmierczak K.M."/>
            <person name="Andrzejewski T.M."/>
            <person name="Davidsen T.M."/>
            <person name="Wayne K.J."/>
            <person name="Tettelin H."/>
            <person name="Glass J.I."/>
            <person name="Rusch D."/>
            <person name="Podicherti R."/>
            <person name="Tsui H.-C.T."/>
            <person name="Winkler M.E."/>
        </authorList>
    </citation>
    <scope>NUCLEOTIDE SEQUENCE</scope>
</reference>
<keyword evidence="4" id="KW-0548">Nucleotidyltransferase</keyword>
<dbReference type="InterPro" id="IPR004622">
    <property type="entry name" value="DNA_pol_HolB"/>
</dbReference>
<evidence type="ECO:0000259" key="8">
    <source>
        <dbReference type="Pfam" id="PF09115"/>
    </source>
</evidence>
<dbReference type="GO" id="GO:0008408">
    <property type="term" value="F:3'-5' exonuclease activity"/>
    <property type="evidence" value="ECO:0007669"/>
    <property type="project" value="InterPro"/>
</dbReference>
<dbReference type="AlphaFoldDB" id="A0A381X366"/>
<dbReference type="InterPro" id="IPR050238">
    <property type="entry name" value="DNA_Rep/Repair_Clamp_Loader"/>
</dbReference>
<dbReference type="EMBL" id="UINC01013760">
    <property type="protein sequence ID" value="SVA59229.1"/>
    <property type="molecule type" value="Genomic_DNA"/>
</dbReference>
<dbReference type="GO" id="GO:0003677">
    <property type="term" value="F:DNA binding"/>
    <property type="evidence" value="ECO:0007669"/>
    <property type="project" value="InterPro"/>
</dbReference>
<evidence type="ECO:0000256" key="3">
    <source>
        <dbReference type="ARBA" id="ARBA00022679"/>
    </source>
</evidence>
<comment type="catalytic activity">
    <reaction evidence="7">
        <text>DNA(n) + a 2'-deoxyribonucleoside 5'-triphosphate = DNA(n+1) + diphosphate</text>
        <dbReference type="Rhea" id="RHEA:22508"/>
        <dbReference type="Rhea" id="RHEA-COMP:17339"/>
        <dbReference type="Rhea" id="RHEA-COMP:17340"/>
        <dbReference type="ChEBI" id="CHEBI:33019"/>
        <dbReference type="ChEBI" id="CHEBI:61560"/>
        <dbReference type="ChEBI" id="CHEBI:173112"/>
        <dbReference type="EC" id="2.7.7.7"/>
    </reaction>
</comment>
<keyword evidence="3" id="KW-0808">Transferase</keyword>
<evidence type="ECO:0000256" key="7">
    <source>
        <dbReference type="ARBA" id="ARBA00049244"/>
    </source>
</evidence>
<evidence type="ECO:0000256" key="6">
    <source>
        <dbReference type="ARBA" id="ARBA00022932"/>
    </source>
</evidence>
<dbReference type="Pfam" id="PF13177">
    <property type="entry name" value="DNA_pol3_delta2"/>
    <property type="match status" value="1"/>
</dbReference>
<dbReference type="GO" id="GO:0009360">
    <property type="term" value="C:DNA polymerase III complex"/>
    <property type="evidence" value="ECO:0007669"/>
    <property type="project" value="InterPro"/>
</dbReference>
<dbReference type="PANTHER" id="PTHR11669">
    <property type="entry name" value="REPLICATION FACTOR C / DNA POLYMERASE III GAMMA-TAU SUBUNIT"/>
    <property type="match status" value="1"/>
</dbReference>
<dbReference type="EC" id="2.7.7.7" evidence="1"/>
<dbReference type="GO" id="GO:0003887">
    <property type="term" value="F:DNA-directed DNA polymerase activity"/>
    <property type="evidence" value="ECO:0007669"/>
    <property type="project" value="UniProtKB-KW"/>
</dbReference>
<dbReference type="Gene3D" id="1.20.272.10">
    <property type="match status" value="1"/>
</dbReference>
<keyword evidence="5" id="KW-0235">DNA replication</keyword>
<evidence type="ECO:0000256" key="1">
    <source>
        <dbReference type="ARBA" id="ARBA00012417"/>
    </source>
</evidence>
<organism evidence="9">
    <name type="scientific">marine metagenome</name>
    <dbReference type="NCBI Taxonomy" id="408172"/>
    <lineage>
        <taxon>unclassified sequences</taxon>
        <taxon>metagenomes</taxon>
        <taxon>ecological metagenomes</taxon>
    </lineage>
</organism>
<evidence type="ECO:0000313" key="9">
    <source>
        <dbReference type="EMBL" id="SVA59229.1"/>
    </source>
</evidence>
<evidence type="ECO:0000256" key="4">
    <source>
        <dbReference type="ARBA" id="ARBA00022695"/>
    </source>
</evidence>
<dbReference type="GO" id="GO:0006261">
    <property type="term" value="P:DNA-templated DNA replication"/>
    <property type="evidence" value="ECO:0007669"/>
    <property type="project" value="TreeGrafter"/>
</dbReference>